<keyword evidence="1" id="KW-0328">Glycosyltransferase</keyword>
<keyword evidence="4" id="KW-0520">NAD</keyword>
<dbReference type="InterPro" id="IPR051838">
    <property type="entry name" value="ARTD_PARP"/>
</dbReference>
<reference evidence="6 7" key="1">
    <citation type="submission" date="2024-04" db="EMBL/GenBank/DDBJ databases">
        <title>Tritrichomonas musculus Genome.</title>
        <authorList>
            <person name="Alves-Ferreira E."/>
            <person name="Grigg M."/>
            <person name="Lorenzi H."/>
            <person name="Galac M."/>
        </authorList>
    </citation>
    <scope>NUCLEOTIDE SEQUENCE [LARGE SCALE GENOMIC DNA]</scope>
    <source>
        <strain evidence="6 7">EAF2021</strain>
    </source>
</reference>
<sequence>MSEEGANQNYYYNEEIEEDEEDEAFIGTEEEEVASFSVPDDFLNGDPGNASGREMITNIIRIFNSFVPDIVINFNLSNSISFYIPSSFLPVTLRVAYEFINSDHLLDVDFELNNFDWKVRPQYLNITSPFNQNYCGKSLVFQATDNFFTENFQPQENYRSAPFFLSASGRFEESVVSKLVDAGFSRMQAIRAASLCHNDYVQCVTYLQTGQYKQTAPFAINVSYRDCPLLYLILEIFDAILNLQDHCSICGRYTAPGLKPSICKDNQLCQYKFMELGLGTTISKEIRRDPFVADLLFSIFATTIKTNYFDPKPPMPKNKTLEELIDKMPSMKKIAKFEDDASLNQALGHEAVDLLRWVILTCRSNFFLLPQSLEFPQFRRANLNNNEFKCFQFMALTASPEQENIFQQLKKEFHGSRFLWHGSSADRWHSIIRQGLKNATGTKLQQNGAALGSGIYFAPESGTSIGYSRSLPNSYRNSYLCDNLQVIALCEVVNLPINKEVSVTVEIDSNDVTKKKTKTLKGSLNDHSWALTLTLEEACIVRFVFVNLKAQVNVSSNPPRNIPTLNQVLKLRANLT</sequence>
<keyword evidence="3" id="KW-0548">Nucleotidyltransferase</keyword>
<dbReference type="InterPro" id="IPR015940">
    <property type="entry name" value="UBA"/>
</dbReference>
<evidence type="ECO:0000313" key="6">
    <source>
        <dbReference type="EMBL" id="KAK8884614.1"/>
    </source>
</evidence>
<dbReference type="PANTHER" id="PTHR21328">
    <property type="entry name" value="POLY ADP-RIBOSE POLYMERASE FAMILY, MEMBER PARP"/>
    <property type="match status" value="1"/>
</dbReference>
<evidence type="ECO:0000256" key="3">
    <source>
        <dbReference type="ARBA" id="ARBA00022695"/>
    </source>
</evidence>
<dbReference type="SUPFAM" id="SSF56399">
    <property type="entry name" value="ADP-ribosylation"/>
    <property type="match status" value="1"/>
</dbReference>
<organism evidence="6 7">
    <name type="scientific">Tritrichomonas musculus</name>
    <dbReference type="NCBI Taxonomy" id="1915356"/>
    <lineage>
        <taxon>Eukaryota</taxon>
        <taxon>Metamonada</taxon>
        <taxon>Parabasalia</taxon>
        <taxon>Tritrichomonadida</taxon>
        <taxon>Tritrichomonadidae</taxon>
        <taxon>Tritrichomonas</taxon>
    </lineage>
</organism>
<dbReference type="InterPro" id="IPR009060">
    <property type="entry name" value="UBA-like_sf"/>
</dbReference>
<protein>
    <submittedName>
        <fullName evidence="6">Poly [ADP-ribose] polymerase 6</fullName>
    </submittedName>
</protein>
<evidence type="ECO:0000256" key="2">
    <source>
        <dbReference type="ARBA" id="ARBA00022679"/>
    </source>
</evidence>
<dbReference type="EMBL" id="JAPFFF010000008">
    <property type="protein sequence ID" value="KAK8884614.1"/>
    <property type="molecule type" value="Genomic_DNA"/>
</dbReference>
<feature type="domain" description="UBA" evidence="5">
    <location>
        <begin position="170"/>
        <end position="210"/>
    </location>
</feature>
<keyword evidence="2" id="KW-0808">Transferase</keyword>
<keyword evidence="7" id="KW-1185">Reference proteome</keyword>
<dbReference type="SUPFAM" id="SSF46934">
    <property type="entry name" value="UBA-like"/>
    <property type="match status" value="1"/>
</dbReference>
<dbReference type="Gene3D" id="3.90.228.10">
    <property type="match status" value="1"/>
</dbReference>
<dbReference type="InterPro" id="IPR012317">
    <property type="entry name" value="Poly(ADP-ribose)pol_cat_dom"/>
</dbReference>
<dbReference type="Gene3D" id="1.10.8.10">
    <property type="entry name" value="DNA helicase RuvA subunit, C-terminal domain"/>
    <property type="match status" value="1"/>
</dbReference>
<gene>
    <name evidence="6" type="ORF">M9Y10_043730</name>
</gene>
<accession>A0ABR2K0I1</accession>
<dbReference type="CDD" id="cd14270">
    <property type="entry name" value="UBA"/>
    <property type="match status" value="1"/>
</dbReference>
<proteinExistence type="predicted"/>
<name>A0ABR2K0I1_9EUKA</name>
<evidence type="ECO:0000313" key="7">
    <source>
        <dbReference type="Proteomes" id="UP001470230"/>
    </source>
</evidence>
<comment type="caution">
    <text evidence="6">The sequence shown here is derived from an EMBL/GenBank/DDBJ whole genome shotgun (WGS) entry which is preliminary data.</text>
</comment>
<evidence type="ECO:0000256" key="4">
    <source>
        <dbReference type="ARBA" id="ARBA00023027"/>
    </source>
</evidence>
<dbReference type="Pfam" id="PF00644">
    <property type="entry name" value="PARP"/>
    <property type="match status" value="1"/>
</dbReference>
<evidence type="ECO:0000256" key="1">
    <source>
        <dbReference type="ARBA" id="ARBA00022676"/>
    </source>
</evidence>
<dbReference type="PROSITE" id="PS50030">
    <property type="entry name" value="UBA"/>
    <property type="match status" value="1"/>
</dbReference>
<evidence type="ECO:0000259" key="5">
    <source>
        <dbReference type="PROSITE" id="PS50030"/>
    </source>
</evidence>
<dbReference type="Proteomes" id="UP001470230">
    <property type="component" value="Unassembled WGS sequence"/>
</dbReference>